<sequence length="91" mass="10052">MLGVMTEVVFYARPGCPFCVMLRADLRRRKLPFREVNIWEDPEAAAAVRAVADGNETVPTVNVGERWMVNPSGKKVIAAVEEQAPELLPGN</sequence>
<evidence type="ECO:0000313" key="3">
    <source>
        <dbReference type="Proteomes" id="UP000095210"/>
    </source>
</evidence>
<accession>A0AAC9N1U6</accession>
<dbReference type="PANTHER" id="PTHR34386:SF1">
    <property type="entry name" value="GLUTAREDOXIN-LIKE PROTEIN NRDH"/>
    <property type="match status" value="1"/>
</dbReference>
<dbReference type="InterPro" id="IPR036249">
    <property type="entry name" value="Thioredoxin-like_sf"/>
</dbReference>
<dbReference type="Gene3D" id="3.40.30.10">
    <property type="entry name" value="Glutaredoxin"/>
    <property type="match status" value="1"/>
</dbReference>
<proteinExistence type="predicted"/>
<evidence type="ECO:0000313" key="2">
    <source>
        <dbReference type="EMBL" id="AOS66166.1"/>
    </source>
</evidence>
<dbReference type="SUPFAM" id="SSF52833">
    <property type="entry name" value="Thioredoxin-like"/>
    <property type="match status" value="1"/>
</dbReference>
<keyword evidence="3" id="KW-1185">Reference proteome</keyword>
<dbReference type="KEGG" id="ahm:TL08_26990"/>
<dbReference type="PANTHER" id="PTHR34386">
    <property type="entry name" value="GLUTAREDOXIN"/>
    <property type="match status" value="1"/>
</dbReference>
<evidence type="ECO:0000259" key="1">
    <source>
        <dbReference type="Pfam" id="PF00462"/>
    </source>
</evidence>
<dbReference type="Pfam" id="PF00462">
    <property type="entry name" value="Glutaredoxin"/>
    <property type="match status" value="1"/>
</dbReference>
<protein>
    <submittedName>
        <fullName evidence="2">Glutaredoxin-like protein</fullName>
    </submittedName>
</protein>
<dbReference type="Proteomes" id="UP000095210">
    <property type="component" value="Chromosome"/>
</dbReference>
<dbReference type="AlphaFoldDB" id="A0AAC9N1U6"/>
<dbReference type="CDD" id="cd02976">
    <property type="entry name" value="NrdH"/>
    <property type="match status" value="1"/>
</dbReference>
<dbReference type="EMBL" id="CP014859">
    <property type="protein sequence ID" value="AOS66166.1"/>
    <property type="molecule type" value="Genomic_DNA"/>
</dbReference>
<dbReference type="GO" id="GO:0045454">
    <property type="term" value="P:cell redox homeostasis"/>
    <property type="evidence" value="ECO:0007669"/>
    <property type="project" value="TreeGrafter"/>
</dbReference>
<dbReference type="PROSITE" id="PS51354">
    <property type="entry name" value="GLUTAREDOXIN_2"/>
    <property type="match status" value="1"/>
</dbReference>
<dbReference type="InterPro" id="IPR002109">
    <property type="entry name" value="Glutaredoxin"/>
</dbReference>
<name>A0AAC9N1U6_9PSEU</name>
<organism evidence="2 3">
    <name type="scientific">Actinoalloteichus hymeniacidonis</name>
    <dbReference type="NCBI Taxonomy" id="340345"/>
    <lineage>
        <taxon>Bacteria</taxon>
        <taxon>Bacillati</taxon>
        <taxon>Actinomycetota</taxon>
        <taxon>Actinomycetes</taxon>
        <taxon>Pseudonocardiales</taxon>
        <taxon>Pseudonocardiaceae</taxon>
        <taxon>Actinoalloteichus</taxon>
    </lineage>
</organism>
<reference evidence="3" key="1">
    <citation type="submission" date="2016-03" db="EMBL/GenBank/DDBJ databases">
        <title>Complete genome sequence of the type strain Actinoalloteichus hymeniacidonis DSM 45092.</title>
        <authorList>
            <person name="Schaffert L."/>
            <person name="Albersmeier A."/>
            <person name="Winkler A."/>
            <person name="Kalinowski J."/>
            <person name="Zotchev S."/>
            <person name="Ruckert C."/>
        </authorList>
    </citation>
    <scope>NUCLEOTIDE SEQUENCE [LARGE SCALE GENOMIC DNA]</scope>
    <source>
        <strain evidence="3">HPA177(T) (DSM 45092(T))</strain>
    </source>
</reference>
<dbReference type="GO" id="GO:0009055">
    <property type="term" value="F:electron transfer activity"/>
    <property type="evidence" value="ECO:0007669"/>
    <property type="project" value="TreeGrafter"/>
</dbReference>
<dbReference type="InterPro" id="IPR051548">
    <property type="entry name" value="Grx-like_ET"/>
</dbReference>
<feature type="domain" description="Glutaredoxin" evidence="1">
    <location>
        <begin position="8"/>
        <end position="66"/>
    </location>
</feature>
<gene>
    <name evidence="2" type="ORF">TL08_26990</name>
</gene>